<feature type="domain" description="Transposase-like Mu C-terminal" evidence="1">
    <location>
        <begin position="513"/>
        <end position="576"/>
    </location>
</feature>
<sequence>MQIVENSIIELLDIEEQRTALQRVLWISSDFKEAIVIDIMDKKNMQLPLLRKYEDIIDEIQEGSSRLVEFEPDLRLISPEPTYLNKYKDERDKNWNVIKEIVVQEPDIYISKKRGPLVKETTEKTGVAKKDIYRLLKKYWFYGKSKNGLLRDYFDCGAPGEERIYKEKPGPKSKDGNSFVVTDKDKKTFEKAIKEFHIKKEMDLKSTHRHMCEKYYTTVFYRKNNVLVPVIEPENMPSLRQFKYWYNKEYSFAEKYSRRHGKRKAEMNVRAFQGDSTERAVDVGYLFEIDSTPADIILVSNDRKTIIGTPTLYIVKDVFSRFIAGFHVNVAPPSTIEQMVALENTGTDKVEFCKRYDIDIEESDWPCAHLPKFLAGDRGELKAKMTENLININVDVANAPSYRGDLKPFVEQHFRITNKQIRELFSKAGAKPGKLIERGDKDPSRDATFTIYEFTQFMILQIIAFNKSVLPREYFVTPEMFTDKVGLTPIEVWSWGKGKRLLHEEPRNLLRYNLLPKETATVTRWGIKFKGMHYTSDLGLKDGWFEEQRIDGKKQVTISYDPRNVSSIFIRLKNGNLEQCFLTPKYSEYEGLHLEDVKAIMKYKKKQLNQKGKEELQHQAELQFKGKQIKH</sequence>
<comment type="caution">
    <text evidence="2">The sequence shown here is derived from an EMBL/GenBank/DDBJ whole genome shotgun (WGS) entry which is preliminary data.</text>
</comment>
<protein>
    <submittedName>
        <fullName evidence="2">Transposase</fullName>
    </submittedName>
</protein>
<accession>A0ABQ5TEE3</accession>
<evidence type="ECO:0000313" key="3">
    <source>
        <dbReference type="Proteomes" id="UP001275436"/>
    </source>
</evidence>
<name>A0ABQ5TEE3_9BACI</name>
<evidence type="ECO:0000259" key="1">
    <source>
        <dbReference type="Pfam" id="PF09299"/>
    </source>
</evidence>
<proteinExistence type="predicted"/>
<gene>
    <name evidence="2" type="ORF">MACH08_02110</name>
</gene>
<dbReference type="InterPro" id="IPR015378">
    <property type="entry name" value="Transposase-like_Mu_C"/>
</dbReference>
<keyword evidence="3" id="KW-1185">Reference proteome</keyword>
<reference evidence="2 3" key="1">
    <citation type="submission" date="2023-02" db="EMBL/GenBank/DDBJ databases">
        <title>Oceanobacillus kimchii IFOP_LL358 isolated form Alexandrium catenella lab strain.</title>
        <authorList>
            <person name="Gajardo G."/>
            <person name="Ueki S."/>
            <person name="Maruyama F."/>
        </authorList>
    </citation>
    <scope>NUCLEOTIDE SEQUENCE [LARGE SCALE GENOMIC DNA]</scope>
    <source>
        <strain evidence="2 3">IFOP_LL358</strain>
    </source>
</reference>
<dbReference type="EMBL" id="BSKO01000001">
    <property type="protein sequence ID" value="GLO64427.1"/>
    <property type="molecule type" value="Genomic_DNA"/>
</dbReference>
<dbReference type="Proteomes" id="UP001275436">
    <property type="component" value="Unassembled WGS sequence"/>
</dbReference>
<dbReference type="Pfam" id="PF09299">
    <property type="entry name" value="Mu-transpos_C"/>
    <property type="match status" value="1"/>
</dbReference>
<organism evidence="2 3">
    <name type="scientific">Oceanobacillus kimchii</name>
    <dbReference type="NCBI Taxonomy" id="746691"/>
    <lineage>
        <taxon>Bacteria</taxon>
        <taxon>Bacillati</taxon>
        <taxon>Bacillota</taxon>
        <taxon>Bacilli</taxon>
        <taxon>Bacillales</taxon>
        <taxon>Bacillaceae</taxon>
        <taxon>Oceanobacillus</taxon>
    </lineage>
</organism>
<dbReference type="InterPro" id="IPR036397">
    <property type="entry name" value="RNaseH_sf"/>
</dbReference>
<evidence type="ECO:0000313" key="2">
    <source>
        <dbReference type="EMBL" id="GLO64427.1"/>
    </source>
</evidence>
<dbReference type="Gene3D" id="3.30.420.10">
    <property type="entry name" value="Ribonuclease H-like superfamily/Ribonuclease H"/>
    <property type="match status" value="1"/>
</dbReference>